<proteinExistence type="predicted"/>
<evidence type="ECO:0000313" key="10">
    <source>
        <dbReference type="Proteomes" id="UP000057389"/>
    </source>
</evidence>
<accession>A0A109DA59</accession>
<evidence type="ECO:0000256" key="4">
    <source>
        <dbReference type="ARBA" id="ARBA00022801"/>
    </source>
</evidence>
<keyword evidence="5" id="KW-1015">Disulfide bond</keyword>
<keyword evidence="6" id="KW-0720">Serine protease</keyword>
<evidence type="ECO:0000256" key="2">
    <source>
        <dbReference type="ARBA" id="ARBA00022525"/>
    </source>
</evidence>
<evidence type="ECO:0000256" key="7">
    <source>
        <dbReference type="SAM" id="SignalP"/>
    </source>
</evidence>
<dbReference type="PROSITE" id="PS50240">
    <property type="entry name" value="TRYPSIN_DOM"/>
    <property type="match status" value="1"/>
</dbReference>
<keyword evidence="4 6" id="KW-0378">Hydrolase</keyword>
<dbReference type="PANTHER" id="PTHR24264">
    <property type="entry name" value="TRYPSIN-RELATED"/>
    <property type="match status" value="1"/>
</dbReference>
<dbReference type="PANTHER" id="PTHR24264:SF65">
    <property type="entry name" value="SRCR DOMAIN-CONTAINING PROTEIN"/>
    <property type="match status" value="1"/>
</dbReference>
<dbReference type="SUPFAM" id="SSF50494">
    <property type="entry name" value="Trypsin-like serine proteases"/>
    <property type="match status" value="1"/>
</dbReference>
<sequence>MVEAKWLSLGVCVVSLSSMSVLADVSARIINGKEATQGNWPFMAALVSRNVNAYDGQFCGASFIGERYVLTAAHCVEGNGREDLDVVIGVSNLSSSQAAQHRYAVDNIYVHQYYNPEAIGSDIAIIELVEKPSESVVNLVDGYVRGNLNDGQMLTVMGWGDQDASDGYSSKSELYQVNVPLVNQYQCNTVPYSGYSSIGSDAFCAGYSDGGYDSCQGDSGGPIVVSTNGTYEQLGIVSWGKGCAEANAYGVYTNISHFDDWIDEQQSGLSYRQIEMLGAKLLAPISHTFEFTNKSAQNIAVNRVYPISGNDTVITDNGCSILTAGQSCEVVVSFDLNSIGEHEFGINVDTDLLVGTVTSTASVIGARSVTNTVNSYVSIPNSGVYSTQAWGTEGSTIVSPSIGSSESTMLVVEGIPTGTVSFDVTVSSELDHDYLELYINGQEFDKESGQLSGSVNLPMVRDSNNSLMIKYVKDWYGTYGDDRVTIKNFAYTDEIKVSKSEGTQNAKSSGGGSGGSLAWHWLLVLFGGLIVRKSPSPLEFKKVIRKR</sequence>
<dbReference type="PROSITE" id="PS00134">
    <property type="entry name" value="TRYPSIN_HIS"/>
    <property type="match status" value="1"/>
</dbReference>
<evidence type="ECO:0000256" key="3">
    <source>
        <dbReference type="ARBA" id="ARBA00022670"/>
    </source>
</evidence>
<keyword evidence="3 6" id="KW-0645">Protease</keyword>
<dbReference type="GO" id="GO:0005615">
    <property type="term" value="C:extracellular space"/>
    <property type="evidence" value="ECO:0007669"/>
    <property type="project" value="TreeGrafter"/>
</dbReference>
<name>A0A109DA59_9VIBR</name>
<feature type="chain" id="PRO_5007133922" evidence="7">
    <location>
        <begin position="24"/>
        <end position="547"/>
    </location>
</feature>
<dbReference type="EMBL" id="LMXU01000009">
    <property type="protein sequence ID" value="KWU01705.1"/>
    <property type="molecule type" value="Genomic_DNA"/>
</dbReference>
<comment type="subcellular location">
    <subcellularLocation>
        <location evidence="1">Secreted</location>
    </subcellularLocation>
</comment>
<dbReference type="PRINTS" id="PR00722">
    <property type="entry name" value="CHYMOTRYPSIN"/>
</dbReference>
<dbReference type="GeneID" id="300178192"/>
<dbReference type="Gene3D" id="2.40.10.10">
    <property type="entry name" value="Trypsin-like serine proteases"/>
    <property type="match status" value="1"/>
</dbReference>
<comment type="caution">
    <text evidence="9">The sequence shown here is derived from an EMBL/GenBank/DDBJ whole genome shotgun (WGS) entry which is preliminary data.</text>
</comment>
<dbReference type="OrthoDB" id="9813836at2"/>
<keyword evidence="10" id="KW-1185">Reference proteome</keyword>
<dbReference type="RefSeq" id="WP_060467603.1">
    <property type="nucleotide sequence ID" value="NZ_AP025514.1"/>
</dbReference>
<dbReference type="GO" id="GO:0006508">
    <property type="term" value="P:proteolysis"/>
    <property type="evidence" value="ECO:0007669"/>
    <property type="project" value="UniProtKB-KW"/>
</dbReference>
<dbReference type="InterPro" id="IPR018114">
    <property type="entry name" value="TRYPSIN_HIS"/>
</dbReference>
<evidence type="ECO:0000256" key="1">
    <source>
        <dbReference type="ARBA" id="ARBA00004613"/>
    </source>
</evidence>
<dbReference type="FunFam" id="2.40.10.10:FF:000002">
    <property type="entry name" value="Transmembrane protease serine"/>
    <property type="match status" value="1"/>
</dbReference>
<dbReference type="AlphaFoldDB" id="A0A109DA59"/>
<dbReference type="InterPro" id="IPR001314">
    <property type="entry name" value="Peptidase_S1A"/>
</dbReference>
<protein>
    <submittedName>
        <fullName evidence="9">Serine protease</fullName>
    </submittedName>
</protein>
<feature type="domain" description="Peptidase S1" evidence="8">
    <location>
        <begin position="29"/>
        <end position="267"/>
    </location>
</feature>
<evidence type="ECO:0000256" key="5">
    <source>
        <dbReference type="ARBA" id="ARBA00023157"/>
    </source>
</evidence>
<dbReference type="CDD" id="cd00190">
    <property type="entry name" value="Tryp_SPc"/>
    <property type="match status" value="1"/>
</dbReference>
<dbReference type="InterPro" id="IPR013783">
    <property type="entry name" value="Ig-like_fold"/>
</dbReference>
<evidence type="ECO:0000313" key="9">
    <source>
        <dbReference type="EMBL" id="KWU01705.1"/>
    </source>
</evidence>
<dbReference type="InterPro" id="IPR033116">
    <property type="entry name" value="TRYPSIN_SER"/>
</dbReference>
<dbReference type="InterPro" id="IPR050127">
    <property type="entry name" value="Serine_Proteases_S1"/>
</dbReference>
<dbReference type="SMART" id="SM00020">
    <property type="entry name" value="Tryp_SPc"/>
    <property type="match status" value="1"/>
</dbReference>
<dbReference type="Gene3D" id="2.60.40.10">
    <property type="entry name" value="Immunoglobulins"/>
    <property type="match status" value="1"/>
</dbReference>
<keyword evidence="7" id="KW-0732">Signal</keyword>
<reference evidence="9 10" key="1">
    <citation type="submission" date="2015-11" db="EMBL/GenBank/DDBJ databases">
        <title>Draft WGS of Vibrio toranzoniae.</title>
        <authorList>
            <person name="Lasa A."/>
            <person name="Romalde J.L."/>
        </authorList>
    </citation>
    <scope>NUCLEOTIDE SEQUENCE [LARGE SCALE GENOMIC DNA]</scope>
    <source>
        <strain evidence="9 10">Vb 10.8</strain>
    </source>
</reference>
<dbReference type="InterPro" id="IPR043504">
    <property type="entry name" value="Peptidase_S1_PA_chymotrypsin"/>
</dbReference>
<dbReference type="InterPro" id="IPR009003">
    <property type="entry name" value="Peptidase_S1_PA"/>
</dbReference>
<dbReference type="FunFam" id="2.40.10.10:FF:000068">
    <property type="entry name" value="transmembrane protease serine 2"/>
    <property type="match status" value="1"/>
</dbReference>
<dbReference type="GO" id="GO:0004252">
    <property type="term" value="F:serine-type endopeptidase activity"/>
    <property type="evidence" value="ECO:0007669"/>
    <property type="project" value="InterPro"/>
</dbReference>
<evidence type="ECO:0000256" key="6">
    <source>
        <dbReference type="RuleBase" id="RU363034"/>
    </source>
</evidence>
<dbReference type="Proteomes" id="UP000057389">
    <property type="component" value="Unassembled WGS sequence"/>
</dbReference>
<feature type="signal peptide" evidence="7">
    <location>
        <begin position="1"/>
        <end position="23"/>
    </location>
</feature>
<dbReference type="InterPro" id="IPR001254">
    <property type="entry name" value="Trypsin_dom"/>
</dbReference>
<dbReference type="Pfam" id="PF00089">
    <property type="entry name" value="Trypsin"/>
    <property type="match status" value="1"/>
</dbReference>
<keyword evidence="2" id="KW-0964">Secreted</keyword>
<gene>
    <name evidence="9" type="ORF">APQ14_04350</name>
</gene>
<organism evidence="9 10">
    <name type="scientific">Vibrio toranzoniae</name>
    <dbReference type="NCBI Taxonomy" id="1194427"/>
    <lineage>
        <taxon>Bacteria</taxon>
        <taxon>Pseudomonadati</taxon>
        <taxon>Pseudomonadota</taxon>
        <taxon>Gammaproteobacteria</taxon>
        <taxon>Vibrionales</taxon>
        <taxon>Vibrionaceae</taxon>
        <taxon>Vibrio</taxon>
    </lineage>
</organism>
<evidence type="ECO:0000259" key="8">
    <source>
        <dbReference type="PROSITE" id="PS50240"/>
    </source>
</evidence>
<dbReference type="PROSITE" id="PS00135">
    <property type="entry name" value="TRYPSIN_SER"/>
    <property type="match status" value="1"/>
</dbReference>